<feature type="domain" description="Myb-like" evidence="6">
    <location>
        <begin position="68"/>
        <end position="118"/>
    </location>
</feature>
<evidence type="ECO:0000256" key="2">
    <source>
        <dbReference type="ARBA" id="ARBA00022737"/>
    </source>
</evidence>
<dbReference type="Proteomes" id="UP001372338">
    <property type="component" value="Unassembled WGS sequence"/>
</dbReference>
<comment type="caution">
    <text evidence="9">The sequence shown here is derived from an EMBL/GenBank/DDBJ whole genome shotgun (WGS) entry which is preliminary data.</text>
</comment>
<name>A0AAN9FA10_CROPI</name>
<feature type="domain" description="HTH myb-type" evidence="8">
    <location>
        <begin position="16"/>
        <end position="71"/>
    </location>
</feature>
<dbReference type="SMART" id="SM00717">
    <property type="entry name" value="SANT"/>
    <property type="match status" value="2"/>
</dbReference>
<sequence>MVPTFSADDPYNTTSMRNLVKGPWTPEEDNVLLELVERFGVKKWSHIAKSLNGRIGKQCRERWENHLRPNIKKDLWTEEEERILIEAHKIYGNRWAKISKKLPGRTENMVKNHFYSTKRLKIVKMEKNKLTNSKVTLFQKYIMKITMSKKEMKKSVSKMNLKSMDHTNQGHLSVRYERFEGDSSNEDMSTQIYGEGNVGNWNLQSNVPHTSRNDGYVPMMVNADEISSGPIMDENTMQYEDAMEMDNLMSETLMKMEMEMMEMILGKP</sequence>
<keyword evidence="3" id="KW-0804">Transcription</keyword>
<dbReference type="Pfam" id="PF00249">
    <property type="entry name" value="Myb_DNA-binding"/>
    <property type="match status" value="2"/>
</dbReference>
<dbReference type="EMBL" id="JAYWIO010000004">
    <property type="protein sequence ID" value="KAK7267918.1"/>
    <property type="molecule type" value="Genomic_DNA"/>
</dbReference>
<keyword evidence="4" id="KW-0238">DNA-binding</keyword>
<dbReference type="InterPro" id="IPR009057">
    <property type="entry name" value="Homeodomain-like_sf"/>
</dbReference>
<dbReference type="PANTHER" id="PTHR45614">
    <property type="entry name" value="MYB PROTEIN-RELATED"/>
    <property type="match status" value="1"/>
</dbReference>
<keyword evidence="10" id="KW-1185">Reference proteome</keyword>
<keyword evidence="5" id="KW-0539">Nucleus</keyword>
<dbReference type="InterPro" id="IPR017884">
    <property type="entry name" value="SANT_dom"/>
</dbReference>
<protein>
    <submittedName>
        <fullName evidence="9">Uncharacterized protein</fullName>
    </submittedName>
</protein>
<evidence type="ECO:0000313" key="9">
    <source>
        <dbReference type="EMBL" id="KAK7267918.1"/>
    </source>
</evidence>
<organism evidence="9 10">
    <name type="scientific">Crotalaria pallida</name>
    <name type="common">Smooth rattlebox</name>
    <name type="synonym">Crotalaria striata</name>
    <dbReference type="NCBI Taxonomy" id="3830"/>
    <lineage>
        <taxon>Eukaryota</taxon>
        <taxon>Viridiplantae</taxon>
        <taxon>Streptophyta</taxon>
        <taxon>Embryophyta</taxon>
        <taxon>Tracheophyta</taxon>
        <taxon>Spermatophyta</taxon>
        <taxon>Magnoliopsida</taxon>
        <taxon>eudicotyledons</taxon>
        <taxon>Gunneridae</taxon>
        <taxon>Pentapetalae</taxon>
        <taxon>rosids</taxon>
        <taxon>fabids</taxon>
        <taxon>Fabales</taxon>
        <taxon>Fabaceae</taxon>
        <taxon>Papilionoideae</taxon>
        <taxon>50 kb inversion clade</taxon>
        <taxon>genistoids sensu lato</taxon>
        <taxon>core genistoids</taxon>
        <taxon>Crotalarieae</taxon>
        <taxon>Crotalaria</taxon>
    </lineage>
</organism>
<dbReference type="FunFam" id="1.10.10.60:FF:000010">
    <property type="entry name" value="Transcriptional activator Myb isoform A"/>
    <property type="match status" value="1"/>
</dbReference>
<feature type="domain" description="SANT" evidence="7">
    <location>
        <begin position="76"/>
        <end position="122"/>
    </location>
</feature>
<reference evidence="9 10" key="1">
    <citation type="submission" date="2024-01" db="EMBL/GenBank/DDBJ databases">
        <title>The genomes of 5 underutilized Papilionoideae crops provide insights into root nodulation and disease resistanc.</title>
        <authorList>
            <person name="Yuan L."/>
        </authorList>
    </citation>
    <scope>NUCLEOTIDE SEQUENCE [LARGE SCALE GENOMIC DNA]</scope>
    <source>
        <strain evidence="9">ZHUSHIDOU_FW_LH</strain>
        <tissue evidence="9">Leaf</tissue>
    </source>
</reference>
<evidence type="ECO:0000256" key="5">
    <source>
        <dbReference type="ARBA" id="ARBA00023242"/>
    </source>
</evidence>
<dbReference type="GO" id="GO:0000981">
    <property type="term" value="F:DNA-binding transcription factor activity, RNA polymerase II-specific"/>
    <property type="evidence" value="ECO:0007669"/>
    <property type="project" value="TreeGrafter"/>
</dbReference>
<accession>A0AAN9FA10</accession>
<evidence type="ECO:0000256" key="1">
    <source>
        <dbReference type="ARBA" id="ARBA00004123"/>
    </source>
</evidence>
<dbReference type="AlphaFoldDB" id="A0AAN9FA10"/>
<keyword evidence="3" id="KW-0805">Transcription regulation</keyword>
<feature type="domain" description="HTH myb-type" evidence="8">
    <location>
        <begin position="72"/>
        <end position="122"/>
    </location>
</feature>
<dbReference type="GO" id="GO:0005634">
    <property type="term" value="C:nucleus"/>
    <property type="evidence" value="ECO:0007669"/>
    <property type="project" value="UniProtKB-SubCell"/>
</dbReference>
<dbReference type="PANTHER" id="PTHR45614:SF285">
    <property type="entry name" value="TRANSCRIPTION FACTOR MYB98"/>
    <property type="match status" value="1"/>
</dbReference>
<evidence type="ECO:0000256" key="3">
    <source>
        <dbReference type="ARBA" id="ARBA00023015"/>
    </source>
</evidence>
<feature type="domain" description="Myb-like" evidence="6">
    <location>
        <begin position="16"/>
        <end position="67"/>
    </location>
</feature>
<dbReference type="PROSITE" id="PS51293">
    <property type="entry name" value="SANT"/>
    <property type="match status" value="1"/>
</dbReference>
<dbReference type="PROSITE" id="PS51294">
    <property type="entry name" value="HTH_MYB"/>
    <property type="match status" value="2"/>
</dbReference>
<evidence type="ECO:0000259" key="6">
    <source>
        <dbReference type="PROSITE" id="PS50090"/>
    </source>
</evidence>
<dbReference type="InterPro" id="IPR050560">
    <property type="entry name" value="MYB_TF"/>
</dbReference>
<dbReference type="InterPro" id="IPR001005">
    <property type="entry name" value="SANT/Myb"/>
</dbReference>
<gene>
    <name evidence="9" type="ORF">RIF29_20599</name>
</gene>
<dbReference type="PROSITE" id="PS50090">
    <property type="entry name" value="MYB_LIKE"/>
    <property type="match status" value="2"/>
</dbReference>
<evidence type="ECO:0000313" key="10">
    <source>
        <dbReference type="Proteomes" id="UP001372338"/>
    </source>
</evidence>
<evidence type="ECO:0000259" key="8">
    <source>
        <dbReference type="PROSITE" id="PS51294"/>
    </source>
</evidence>
<evidence type="ECO:0000259" key="7">
    <source>
        <dbReference type="PROSITE" id="PS51293"/>
    </source>
</evidence>
<proteinExistence type="predicted"/>
<dbReference type="InterPro" id="IPR017930">
    <property type="entry name" value="Myb_dom"/>
</dbReference>
<dbReference type="Gene3D" id="1.10.10.60">
    <property type="entry name" value="Homeodomain-like"/>
    <property type="match status" value="2"/>
</dbReference>
<dbReference type="GO" id="GO:0000978">
    <property type="term" value="F:RNA polymerase II cis-regulatory region sequence-specific DNA binding"/>
    <property type="evidence" value="ECO:0007669"/>
    <property type="project" value="TreeGrafter"/>
</dbReference>
<comment type="subcellular location">
    <subcellularLocation>
        <location evidence="1">Nucleus</location>
    </subcellularLocation>
</comment>
<keyword evidence="2" id="KW-0677">Repeat</keyword>
<evidence type="ECO:0000256" key="4">
    <source>
        <dbReference type="ARBA" id="ARBA00023125"/>
    </source>
</evidence>
<dbReference type="SUPFAM" id="SSF46689">
    <property type="entry name" value="Homeodomain-like"/>
    <property type="match status" value="1"/>
</dbReference>
<dbReference type="CDD" id="cd00167">
    <property type="entry name" value="SANT"/>
    <property type="match status" value="2"/>
</dbReference>